<comment type="caution">
    <text evidence="1">The sequence shown here is derived from an EMBL/GenBank/DDBJ whole genome shotgun (WGS) entry which is preliminary data.</text>
</comment>
<protein>
    <submittedName>
        <fullName evidence="1">LPS-assembly lipoprotein</fullName>
    </submittedName>
</protein>
<organism evidence="1 2">
    <name type="scientific">Caulobacter ginsengisoli</name>
    <dbReference type="NCBI Taxonomy" id="400775"/>
    <lineage>
        <taxon>Bacteria</taxon>
        <taxon>Pseudomonadati</taxon>
        <taxon>Pseudomonadota</taxon>
        <taxon>Alphaproteobacteria</taxon>
        <taxon>Caulobacterales</taxon>
        <taxon>Caulobacteraceae</taxon>
        <taxon>Caulobacter</taxon>
    </lineage>
</organism>
<keyword evidence="1" id="KW-0449">Lipoprotein</keyword>
<reference evidence="1 2" key="1">
    <citation type="submission" date="2023-07" db="EMBL/GenBank/DDBJ databases">
        <title>Genomic Encyclopedia of Type Strains, Phase IV (KMG-IV): sequencing the most valuable type-strain genomes for metagenomic binning, comparative biology and taxonomic classification.</title>
        <authorList>
            <person name="Goeker M."/>
        </authorList>
    </citation>
    <scope>NUCLEOTIDE SEQUENCE [LARGE SCALE GENOMIC DNA]</scope>
    <source>
        <strain evidence="1 2">DSM 18695</strain>
    </source>
</reference>
<proteinExistence type="predicted"/>
<dbReference type="SUPFAM" id="SSF159594">
    <property type="entry name" value="XCC0632-like"/>
    <property type="match status" value="1"/>
</dbReference>
<dbReference type="Gene3D" id="3.30.160.150">
    <property type="entry name" value="Lipoprotein like domain"/>
    <property type="match status" value="1"/>
</dbReference>
<evidence type="ECO:0000313" key="1">
    <source>
        <dbReference type="EMBL" id="MDQ0465319.1"/>
    </source>
</evidence>
<gene>
    <name evidence="1" type="ORF">QO010_003106</name>
</gene>
<name>A0ABU0ITK4_9CAUL</name>
<dbReference type="PROSITE" id="PS51257">
    <property type="entry name" value="PROKAR_LIPOPROTEIN"/>
    <property type="match status" value="1"/>
</dbReference>
<dbReference type="Pfam" id="PF04390">
    <property type="entry name" value="LptE"/>
    <property type="match status" value="1"/>
</dbReference>
<dbReference type="EMBL" id="JAUSVS010000006">
    <property type="protein sequence ID" value="MDQ0465319.1"/>
    <property type="molecule type" value="Genomic_DNA"/>
</dbReference>
<keyword evidence="2" id="KW-1185">Reference proteome</keyword>
<dbReference type="InterPro" id="IPR007485">
    <property type="entry name" value="LPS_assembly_LptE"/>
</dbReference>
<evidence type="ECO:0000313" key="2">
    <source>
        <dbReference type="Proteomes" id="UP001228905"/>
    </source>
</evidence>
<dbReference type="RefSeq" id="WP_307350543.1">
    <property type="nucleotide sequence ID" value="NZ_JAUSVS010000006.1"/>
</dbReference>
<accession>A0ABU0ITK4</accession>
<dbReference type="Proteomes" id="UP001228905">
    <property type="component" value="Unassembled WGS sequence"/>
</dbReference>
<sequence>MRLPAFLIGLTLVAAPLLAGCGFTPLYATPGLAPALSGIETIAPEGRLGALLREQMDDAVARDRSAPATMRLEMSLKQVRTARGRRIDNVATRYELVATADWRLTSLADGQVVRTGQTRAEVTVDSTDQPYAAVAAQQDAESRLAGELARRIQLDISTWLYRQKTGS</sequence>